<protein>
    <submittedName>
        <fullName evidence="1">Uncharacterized protein</fullName>
    </submittedName>
</protein>
<proteinExistence type="predicted"/>
<evidence type="ECO:0000313" key="1">
    <source>
        <dbReference type="EMBL" id="MEE6256900.1"/>
    </source>
</evidence>
<name>A0ABU7RK80_9ACTN</name>
<dbReference type="Proteomes" id="UP001332243">
    <property type="component" value="Unassembled WGS sequence"/>
</dbReference>
<reference evidence="1 2" key="1">
    <citation type="submission" date="2024-01" db="EMBL/GenBank/DDBJ databases">
        <title>Genome insights into Plantactinospora sonchi sp. nov.</title>
        <authorList>
            <person name="Wang L."/>
        </authorList>
    </citation>
    <scope>NUCLEOTIDE SEQUENCE [LARGE SCALE GENOMIC DNA]</scope>
    <source>
        <strain evidence="1 2">NEAU-QY2</strain>
    </source>
</reference>
<gene>
    <name evidence="1" type="ORF">V1633_00170</name>
</gene>
<accession>A0ABU7RK80</accession>
<evidence type="ECO:0000313" key="2">
    <source>
        <dbReference type="Proteomes" id="UP001332243"/>
    </source>
</evidence>
<sequence length="249" mass="26947">MDRPPAARSVPVEVPDGYGLVDLTGDDLAGLLCLAGEPAFVDGDTGSYSWCFARIGDQGTSEIRSLVDWRGSADLDDLTRPERPEAVLPALAPLLRVLPPGRYRLTVETPAQVRPVGFTRPGARLWSTDRHGTYAEEIALVGTDPWPPRERSVVAAYRDRVAAGDRPAVVALFPTPESLVGYLLDGHHKMVAGEQAGVPPRVLAVTPERPARPDNAALRRAVPAFVDAVSEDYRQPLTTVLGHLRQLSH</sequence>
<dbReference type="RefSeq" id="WP_331212016.1">
    <property type="nucleotide sequence ID" value="NZ_JAZGQK010000001.1"/>
</dbReference>
<dbReference type="EMBL" id="JAZGQK010000001">
    <property type="protein sequence ID" value="MEE6256900.1"/>
    <property type="molecule type" value="Genomic_DNA"/>
</dbReference>
<organism evidence="1 2">
    <name type="scientific">Plantactinospora sonchi</name>
    <dbReference type="NCBI Taxonomy" id="1544735"/>
    <lineage>
        <taxon>Bacteria</taxon>
        <taxon>Bacillati</taxon>
        <taxon>Actinomycetota</taxon>
        <taxon>Actinomycetes</taxon>
        <taxon>Micromonosporales</taxon>
        <taxon>Micromonosporaceae</taxon>
        <taxon>Plantactinospora</taxon>
    </lineage>
</organism>
<comment type="caution">
    <text evidence="1">The sequence shown here is derived from an EMBL/GenBank/DDBJ whole genome shotgun (WGS) entry which is preliminary data.</text>
</comment>
<keyword evidence="2" id="KW-1185">Reference proteome</keyword>